<protein>
    <submittedName>
        <fullName evidence="2">Uncharacterized protein</fullName>
    </submittedName>
</protein>
<sequence length="182" mass="18637">MIRKGFIAVAATWAALTATVAHAQTLGGRAIPCLDAPEAEAVMLLIAPGAIRGVTQACGPYFVSSAFLPGAGGRAMLGRYEQAARNAEGAAGSGIAKLLGLPPAAAAVPGSSAGFASLAQMMVLGNLERVDTVRCYAMDGLFRALDPLPPRNLASVLTLVAELGSKEQQKPLPITICPRKAR</sequence>
<dbReference type="Proteomes" id="UP001427805">
    <property type="component" value="Unassembled WGS sequence"/>
</dbReference>
<dbReference type="RefSeq" id="WP_346246781.1">
    <property type="nucleotide sequence ID" value="NZ_JBDIZK010000006.1"/>
</dbReference>
<keyword evidence="1" id="KW-0732">Signal</keyword>
<accession>A0ABV0BAN1</accession>
<keyword evidence="3" id="KW-1185">Reference proteome</keyword>
<feature type="chain" id="PRO_5046356450" evidence="1">
    <location>
        <begin position="24"/>
        <end position="182"/>
    </location>
</feature>
<proteinExistence type="predicted"/>
<organism evidence="2 3">
    <name type="scientific">Sphingomonas rustica</name>
    <dbReference type="NCBI Taxonomy" id="3103142"/>
    <lineage>
        <taxon>Bacteria</taxon>
        <taxon>Pseudomonadati</taxon>
        <taxon>Pseudomonadota</taxon>
        <taxon>Alphaproteobacteria</taxon>
        <taxon>Sphingomonadales</taxon>
        <taxon>Sphingomonadaceae</taxon>
        <taxon>Sphingomonas</taxon>
    </lineage>
</organism>
<evidence type="ECO:0000313" key="3">
    <source>
        <dbReference type="Proteomes" id="UP001427805"/>
    </source>
</evidence>
<evidence type="ECO:0000313" key="2">
    <source>
        <dbReference type="EMBL" id="MEN3747771.1"/>
    </source>
</evidence>
<gene>
    <name evidence="2" type="ORF">TPR58_11380</name>
</gene>
<reference evidence="2 3" key="1">
    <citation type="submission" date="2024-05" db="EMBL/GenBank/DDBJ databases">
        <title>Sphingomonas sp. HF-S3 16S ribosomal RNA gene Genome sequencing and assembly.</title>
        <authorList>
            <person name="Lee H."/>
        </authorList>
    </citation>
    <scope>NUCLEOTIDE SEQUENCE [LARGE SCALE GENOMIC DNA]</scope>
    <source>
        <strain evidence="2 3">HF-S3</strain>
    </source>
</reference>
<comment type="caution">
    <text evidence="2">The sequence shown here is derived from an EMBL/GenBank/DDBJ whole genome shotgun (WGS) entry which is preliminary data.</text>
</comment>
<dbReference type="EMBL" id="JBDIZK010000006">
    <property type="protein sequence ID" value="MEN3747771.1"/>
    <property type="molecule type" value="Genomic_DNA"/>
</dbReference>
<evidence type="ECO:0000256" key="1">
    <source>
        <dbReference type="SAM" id="SignalP"/>
    </source>
</evidence>
<name>A0ABV0BAN1_9SPHN</name>
<feature type="signal peptide" evidence="1">
    <location>
        <begin position="1"/>
        <end position="23"/>
    </location>
</feature>